<dbReference type="GO" id="GO:0016787">
    <property type="term" value="F:hydrolase activity"/>
    <property type="evidence" value="ECO:0007669"/>
    <property type="project" value="UniProtKB-KW"/>
</dbReference>
<evidence type="ECO:0000313" key="3">
    <source>
        <dbReference type="Proteomes" id="UP001497045"/>
    </source>
</evidence>
<feature type="domain" description="Serine aminopeptidase S33" evidence="1">
    <location>
        <begin position="40"/>
        <end position="299"/>
    </location>
</feature>
<comment type="caution">
    <text evidence="2">The sequence shown here is derived from an EMBL/GenBank/DDBJ whole genome shotgun (WGS) entry which is preliminary data.</text>
</comment>
<dbReference type="InterPro" id="IPR051044">
    <property type="entry name" value="MAG_DAG_Lipase"/>
</dbReference>
<evidence type="ECO:0000313" key="2">
    <source>
        <dbReference type="EMBL" id="MEL1249471.1"/>
    </source>
</evidence>
<dbReference type="EMBL" id="JBBYHV010000001">
    <property type="protein sequence ID" value="MEL1249471.1"/>
    <property type="molecule type" value="Genomic_DNA"/>
</dbReference>
<dbReference type="RefSeq" id="WP_341672007.1">
    <property type="nucleotide sequence ID" value="NZ_JBBYHV010000001.1"/>
</dbReference>
<sequence>MEPGFDRRVIPEGATETLWTAADGQEIRRIDWPAPAAGTPVRGSILFMAGRGDAYEKYLETFEYWRQRGWQVSAADWRGQGGSGRLGNDDSTGHIDDFGLWIEDLGQLWKEWAAGRGGPLVLVGHSMGGHLVLRAEIDQALDPKPDAMVLSAPMLDTFPESLPLPVKRGFAWLMTAIGDPKRPAWKISEKPGSRPEMRQLLLTHDDDRYEDERWWREHRPELKLGPGSWGWVKGAAESSMAIFHPGALEGVDLPVFIVATDADKLVSPSAIRSALARLPKVESLIFGKEARHEILREEDKIRNRALEAIDQFLDRHLS</sequence>
<dbReference type="Gene3D" id="3.40.50.1820">
    <property type="entry name" value="alpha/beta hydrolase"/>
    <property type="match status" value="1"/>
</dbReference>
<keyword evidence="3" id="KW-1185">Reference proteome</keyword>
<reference evidence="2 3" key="1">
    <citation type="submission" date="2024-04" db="EMBL/GenBank/DDBJ databases">
        <title>Aurantiacibacter sp. DGU6 16S ribosomal RNA gene Genome sequencing and assembly.</title>
        <authorList>
            <person name="Park S."/>
        </authorList>
    </citation>
    <scope>NUCLEOTIDE SEQUENCE [LARGE SCALE GENOMIC DNA]</scope>
    <source>
        <strain evidence="2 3">DGU6</strain>
    </source>
</reference>
<dbReference type="PANTHER" id="PTHR11614">
    <property type="entry name" value="PHOSPHOLIPASE-RELATED"/>
    <property type="match status" value="1"/>
</dbReference>
<dbReference type="Proteomes" id="UP001497045">
    <property type="component" value="Unassembled WGS sequence"/>
</dbReference>
<protein>
    <submittedName>
        <fullName evidence="2">Alpha/beta hydrolase</fullName>
    </submittedName>
</protein>
<organism evidence="2 3">
    <name type="scientific">Aurantiacibacter gilvus</name>
    <dbReference type="NCBI Taxonomy" id="3139141"/>
    <lineage>
        <taxon>Bacteria</taxon>
        <taxon>Pseudomonadati</taxon>
        <taxon>Pseudomonadota</taxon>
        <taxon>Alphaproteobacteria</taxon>
        <taxon>Sphingomonadales</taxon>
        <taxon>Erythrobacteraceae</taxon>
        <taxon>Aurantiacibacter</taxon>
    </lineage>
</organism>
<dbReference type="Pfam" id="PF12146">
    <property type="entry name" value="Hydrolase_4"/>
    <property type="match status" value="1"/>
</dbReference>
<dbReference type="InterPro" id="IPR029058">
    <property type="entry name" value="AB_hydrolase_fold"/>
</dbReference>
<evidence type="ECO:0000259" key="1">
    <source>
        <dbReference type="Pfam" id="PF12146"/>
    </source>
</evidence>
<accession>A0ABU9IAM7</accession>
<gene>
    <name evidence="2" type="ORF">AAEO60_02175</name>
</gene>
<dbReference type="SUPFAM" id="SSF53474">
    <property type="entry name" value="alpha/beta-Hydrolases"/>
    <property type="match status" value="1"/>
</dbReference>
<keyword evidence="2" id="KW-0378">Hydrolase</keyword>
<dbReference type="InterPro" id="IPR022742">
    <property type="entry name" value="Hydrolase_4"/>
</dbReference>
<proteinExistence type="predicted"/>
<name>A0ABU9IAM7_9SPHN</name>